<sequence length="233" mass="24998">MPNLDLTKIARVIDISGVRTDVALEEVDRIVEASKKHHFIAAFAMPCFTRYLVEQLSDTEDVMVGGVVGFPSGADTTFVKVADAKEMIAYGVDELDMVINVGALKSGEYDLVRDDIKAVVEAANGRPVKSILEICYLTDDEIARGAEIAVEAGVTYVKTGTGWGPRPTTVDTIRLIKSTIGNAALIKAAGGIRTLDTLLEMMDAGCSRFGIGINSALKIVEEAYERASVLVAR</sequence>
<dbReference type="PANTHER" id="PTHR10889:SF1">
    <property type="entry name" value="DEOXYRIBOSE-PHOSPHATE ALDOLASE"/>
    <property type="match status" value="1"/>
</dbReference>
<evidence type="ECO:0000256" key="5">
    <source>
        <dbReference type="ARBA" id="ARBA00048791"/>
    </source>
</evidence>
<evidence type="ECO:0000256" key="4">
    <source>
        <dbReference type="ARBA" id="ARBA00023270"/>
    </source>
</evidence>
<dbReference type="SUPFAM" id="SSF51569">
    <property type="entry name" value="Aldolase"/>
    <property type="match status" value="1"/>
</dbReference>
<dbReference type="InterPro" id="IPR002915">
    <property type="entry name" value="DeoC/FbaB/LacD_aldolase"/>
</dbReference>
<dbReference type="CDD" id="cd00959">
    <property type="entry name" value="DeoC"/>
    <property type="match status" value="1"/>
</dbReference>
<comment type="similarity">
    <text evidence="1 6">Belongs to the DeoC/FbaB aldolase family. DeoC type 1 subfamily.</text>
</comment>
<evidence type="ECO:0000256" key="1">
    <source>
        <dbReference type="ARBA" id="ARBA00010936"/>
    </source>
</evidence>
<comment type="catalytic activity">
    <reaction evidence="5 6">
        <text>2-deoxy-D-ribose 5-phosphate = D-glyceraldehyde 3-phosphate + acetaldehyde</text>
        <dbReference type="Rhea" id="RHEA:12821"/>
        <dbReference type="ChEBI" id="CHEBI:15343"/>
        <dbReference type="ChEBI" id="CHEBI:59776"/>
        <dbReference type="ChEBI" id="CHEBI:62877"/>
        <dbReference type="EC" id="4.1.2.4"/>
    </reaction>
</comment>
<dbReference type="GO" id="GO:0009264">
    <property type="term" value="P:deoxyribonucleotide catabolic process"/>
    <property type="evidence" value="ECO:0007669"/>
    <property type="project" value="UniProtKB-UniRule"/>
</dbReference>
<dbReference type="GO" id="GO:0004139">
    <property type="term" value="F:deoxyribose-phosphate aldolase activity"/>
    <property type="evidence" value="ECO:0007669"/>
    <property type="project" value="UniProtKB-UniRule"/>
</dbReference>
<evidence type="ECO:0000256" key="2">
    <source>
        <dbReference type="ARBA" id="ARBA00022490"/>
    </source>
</evidence>
<reference evidence="7" key="1">
    <citation type="submission" date="2020-08" db="EMBL/GenBank/DDBJ databases">
        <title>Genome public.</title>
        <authorList>
            <person name="Liu C."/>
            <person name="Sun Q."/>
        </authorList>
    </citation>
    <scope>NUCLEOTIDE SEQUENCE</scope>
    <source>
        <strain evidence="7">NSJ-31</strain>
    </source>
</reference>
<comment type="pathway">
    <text evidence="6">Carbohydrate degradation; 2-deoxy-D-ribose 1-phosphate degradation; D-glyceraldehyde 3-phosphate and acetaldehyde from 2-deoxy-alpha-D-ribose 1-phosphate: step 2/2.</text>
</comment>
<organism evidence="7 8">
    <name type="scientific">Ligaoa zhengdingensis</name>
    <dbReference type="NCBI Taxonomy" id="2763658"/>
    <lineage>
        <taxon>Bacteria</taxon>
        <taxon>Bacillati</taxon>
        <taxon>Bacillota</taxon>
        <taxon>Clostridia</taxon>
        <taxon>Eubacteriales</taxon>
        <taxon>Oscillospiraceae</taxon>
        <taxon>Ligaoa</taxon>
    </lineage>
</organism>
<dbReference type="PANTHER" id="PTHR10889">
    <property type="entry name" value="DEOXYRIBOSE-PHOSPHATE ALDOLASE"/>
    <property type="match status" value="1"/>
</dbReference>
<dbReference type="EC" id="4.1.2.4" evidence="6"/>
<dbReference type="EMBL" id="JACRST010000011">
    <property type="protein sequence ID" value="MBC8546908.1"/>
    <property type="molecule type" value="Genomic_DNA"/>
</dbReference>
<feature type="active site" description="Schiff-base intermediate with acetaldehyde" evidence="6">
    <location>
        <position position="158"/>
    </location>
</feature>
<name>A0A926DWX4_9FIRM</name>
<dbReference type="Gene3D" id="3.20.20.70">
    <property type="entry name" value="Aldolase class I"/>
    <property type="match status" value="1"/>
</dbReference>
<evidence type="ECO:0000313" key="7">
    <source>
        <dbReference type="EMBL" id="MBC8546908.1"/>
    </source>
</evidence>
<dbReference type="GO" id="GO:0016052">
    <property type="term" value="P:carbohydrate catabolic process"/>
    <property type="evidence" value="ECO:0007669"/>
    <property type="project" value="TreeGrafter"/>
</dbReference>
<proteinExistence type="inferred from homology"/>
<dbReference type="Pfam" id="PF01791">
    <property type="entry name" value="DeoC"/>
    <property type="match status" value="1"/>
</dbReference>
<keyword evidence="4 6" id="KW-0704">Schiff base</keyword>
<dbReference type="InterPro" id="IPR011343">
    <property type="entry name" value="DeoC"/>
</dbReference>
<feature type="active site" description="Proton donor/acceptor" evidence="6">
    <location>
        <position position="187"/>
    </location>
</feature>
<evidence type="ECO:0000256" key="3">
    <source>
        <dbReference type="ARBA" id="ARBA00023239"/>
    </source>
</evidence>
<dbReference type="SMART" id="SM01133">
    <property type="entry name" value="DeoC"/>
    <property type="match status" value="1"/>
</dbReference>
<dbReference type="GO" id="GO:0005737">
    <property type="term" value="C:cytoplasm"/>
    <property type="evidence" value="ECO:0007669"/>
    <property type="project" value="UniProtKB-SubCell"/>
</dbReference>
<comment type="subcellular location">
    <subcellularLocation>
        <location evidence="6">Cytoplasm</location>
    </subcellularLocation>
</comment>
<protein>
    <recommendedName>
        <fullName evidence="6">Deoxyribose-phosphate aldolase</fullName>
        <shortName evidence="6">DERA</shortName>
        <ecNumber evidence="6">4.1.2.4</ecNumber>
    </recommendedName>
    <alternativeName>
        <fullName evidence="6">2-deoxy-D-ribose 5-phosphate aldolase</fullName>
    </alternativeName>
    <alternativeName>
        <fullName evidence="6">Phosphodeoxyriboaldolase</fullName>
        <shortName evidence="6">Deoxyriboaldolase</shortName>
    </alternativeName>
</protein>
<accession>A0A926DWX4</accession>
<dbReference type="Proteomes" id="UP000653127">
    <property type="component" value="Unassembled WGS sequence"/>
</dbReference>
<keyword evidence="8" id="KW-1185">Reference proteome</keyword>
<keyword evidence="2 6" id="KW-0963">Cytoplasm</keyword>
<keyword evidence="3 6" id="KW-0456">Lyase</keyword>
<dbReference type="PIRSF" id="PIRSF001357">
    <property type="entry name" value="DeoC"/>
    <property type="match status" value="1"/>
</dbReference>
<feature type="active site" description="Proton donor/acceptor" evidence="6">
    <location>
        <position position="96"/>
    </location>
</feature>
<gene>
    <name evidence="6 7" type="primary">deoC</name>
    <name evidence="7" type="ORF">H8711_08175</name>
</gene>
<evidence type="ECO:0000313" key="8">
    <source>
        <dbReference type="Proteomes" id="UP000653127"/>
    </source>
</evidence>
<dbReference type="AlphaFoldDB" id="A0A926DWX4"/>
<dbReference type="NCBIfam" id="TIGR00126">
    <property type="entry name" value="deoC"/>
    <property type="match status" value="1"/>
</dbReference>
<dbReference type="InterPro" id="IPR028581">
    <property type="entry name" value="DeoC_typeI"/>
</dbReference>
<dbReference type="InterPro" id="IPR013785">
    <property type="entry name" value="Aldolase_TIM"/>
</dbReference>
<evidence type="ECO:0000256" key="6">
    <source>
        <dbReference type="HAMAP-Rule" id="MF_00114"/>
    </source>
</evidence>
<dbReference type="GO" id="GO:0006018">
    <property type="term" value="P:2-deoxyribose 1-phosphate catabolic process"/>
    <property type="evidence" value="ECO:0007669"/>
    <property type="project" value="UniProtKB-UniRule"/>
</dbReference>
<dbReference type="RefSeq" id="WP_249282985.1">
    <property type="nucleotide sequence ID" value="NZ_JACRST010000011.1"/>
</dbReference>
<comment type="caution">
    <text evidence="7">The sequence shown here is derived from an EMBL/GenBank/DDBJ whole genome shotgun (WGS) entry which is preliminary data.</text>
</comment>
<comment type="function">
    <text evidence="6">Catalyzes a reversible aldol reaction between acetaldehyde and D-glyceraldehyde 3-phosphate to generate 2-deoxy-D-ribose 5-phosphate.</text>
</comment>
<dbReference type="HAMAP" id="MF_00114">
    <property type="entry name" value="DeoC_type1"/>
    <property type="match status" value="1"/>
</dbReference>